<organism evidence="1 2">
    <name type="scientific">Cuscuta europaea</name>
    <name type="common">European dodder</name>
    <dbReference type="NCBI Taxonomy" id="41803"/>
    <lineage>
        <taxon>Eukaryota</taxon>
        <taxon>Viridiplantae</taxon>
        <taxon>Streptophyta</taxon>
        <taxon>Embryophyta</taxon>
        <taxon>Tracheophyta</taxon>
        <taxon>Spermatophyta</taxon>
        <taxon>Magnoliopsida</taxon>
        <taxon>eudicotyledons</taxon>
        <taxon>Gunneridae</taxon>
        <taxon>Pentapetalae</taxon>
        <taxon>asterids</taxon>
        <taxon>lamiids</taxon>
        <taxon>Solanales</taxon>
        <taxon>Convolvulaceae</taxon>
        <taxon>Cuscuteae</taxon>
        <taxon>Cuscuta</taxon>
        <taxon>Cuscuta subgen. Cuscuta</taxon>
    </lineage>
</organism>
<keyword evidence="2" id="KW-1185">Reference proteome</keyword>
<sequence length="158" mass="18060">MQGSSRLQGNDYHLAWTEWDENFHSVASVKTSSSTYFRSAVHFKLYSDLNMLEGDLKTFPVHIINFGLLTQDERHEDDSIDEKRDVSGIRMLKKPLVYANPDKIPDRCSRNETFGIRSSKTTSKTSAYHLVRTLKSPNKACTRVNEKAMSPDPFKLTS</sequence>
<proteinExistence type="predicted"/>
<dbReference type="AlphaFoldDB" id="A0A9P1DZZ7"/>
<dbReference type="EMBL" id="CAMAPE010000005">
    <property type="protein sequence ID" value="CAH9068003.1"/>
    <property type="molecule type" value="Genomic_DNA"/>
</dbReference>
<accession>A0A9P1DZZ7</accession>
<evidence type="ECO:0000313" key="2">
    <source>
        <dbReference type="Proteomes" id="UP001152484"/>
    </source>
</evidence>
<reference evidence="1" key="1">
    <citation type="submission" date="2022-07" db="EMBL/GenBank/DDBJ databases">
        <authorList>
            <person name="Macas J."/>
            <person name="Novak P."/>
            <person name="Neumann P."/>
        </authorList>
    </citation>
    <scope>NUCLEOTIDE SEQUENCE</scope>
</reference>
<name>A0A9P1DZZ7_CUSEU</name>
<evidence type="ECO:0000313" key="1">
    <source>
        <dbReference type="EMBL" id="CAH9068003.1"/>
    </source>
</evidence>
<gene>
    <name evidence="1" type="ORF">CEURO_LOCUS2681</name>
</gene>
<dbReference type="Proteomes" id="UP001152484">
    <property type="component" value="Unassembled WGS sequence"/>
</dbReference>
<comment type="caution">
    <text evidence="1">The sequence shown here is derived from an EMBL/GenBank/DDBJ whole genome shotgun (WGS) entry which is preliminary data.</text>
</comment>
<protein>
    <submittedName>
        <fullName evidence="1">Uncharacterized protein</fullName>
    </submittedName>
</protein>